<proteinExistence type="predicted"/>
<name>A0A067C840_SAPPC</name>
<evidence type="ECO:0000313" key="3">
    <source>
        <dbReference type="Proteomes" id="UP000030745"/>
    </source>
</evidence>
<protein>
    <submittedName>
        <fullName evidence="2">Uncharacterized protein</fullName>
    </submittedName>
</protein>
<sequence>MLLRSVSPLLLLQPPLLLRSVSPLLAPLPTVLPPLDLTAEAAAKALYAAALDAVTDTAGTIDDGASLGRVSDAKRARDLAILATVAAEHNFAATAETDSAEATVASSSTAAATVTAAARDAADLRAFVETGRLASTRAEPASSSGAASRSTDTSYDADFPATLGGSAPTSAAGGVYAARAADRAAASRRDAAASGAGAQRNPVLVSTRFALSGSDEAAVMAIHRVRPLTYAETRPYTKHSTQPIVAKLSIHWPDHSTTISDKDLIDSLFSENQSLGLARDLANITKVERHLSASQSVIKLGVTCLESARRLTGAEITLKVRLAAASNSPNQRRTTSLRKFILHAPSQLADFGMEVPGLCLSEADEAKLHDTLAHCERRFVMFSYATVLGSVGTSSDRALFVFSGPSVPTLFKDADGQLVGTLVFKGRRYAMFPTVDVGPRARDSTLNIDVLAGQRLRELNAAAVERSAADSRAAVGARLAGGAAVAGAASSSRETTTGATAARASTRSATVAAARQEAPAAEFVTKKSKAAQRAEKKKSRDASPARAQKLQKSVTGTPVTTVNPFEVLRERWAVNTVFTEAYKTASGASVPTNVRLSVVPLADFPIRDTTDLVISTAKVDALVPKVTSVPLDALLAEFAAADAKLAEERARSVVVLESSTTLPVAEFRTCIQSSKIETICSHLVTQPLRCATTLRRIHDLHPSEFVHLVRMWVLHRMAAAAHGGGPGFVNAFTAILEGVQAKWDALEAMFAAESFTERTTTRTYSDDAGMEHPFSAIQLEMTAAVTELLLMTHAPEFFSSDAAIMALLGTGLGAIATVHSTRLLSTATLMALLHTTTLGAHLRTIAMRWFDDASLFRRAFVHAKGLHDASDLVLSDRKQTMLDLNDVFLIEADLYAEGDVMGGPGDGSHLSVTTINLNTLRDNGHGVAKELRTPTPCFLMQETRLSHAQQLDTFEYHLENEVGLLKSKLFISDHRMHALVPSQSRSSGVASYFHESWPGYDGLRHLADLDVPGRYLVVRTEWDGRPVARRVLPPAAARL</sequence>
<feature type="compositionally biased region" description="Basic and acidic residues" evidence="1">
    <location>
        <begin position="532"/>
        <end position="543"/>
    </location>
</feature>
<organism evidence="2 3">
    <name type="scientific">Saprolegnia parasitica (strain CBS 223.65)</name>
    <dbReference type="NCBI Taxonomy" id="695850"/>
    <lineage>
        <taxon>Eukaryota</taxon>
        <taxon>Sar</taxon>
        <taxon>Stramenopiles</taxon>
        <taxon>Oomycota</taxon>
        <taxon>Saprolegniomycetes</taxon>
        <taxon>Saprolegniales</taxon>
        <taxon>Saprolegniaceae</taxon>
        <taxon>Saprolegnia</taxon>
    </lineage>
</organism>
<gene>
    <name evidence="2" type="ORF">SPRG_09156</name>
</gene>
<feature type="region of interest" description="Disordered" evidence="1">
    <location>
        <begin position="486"/>
        <end position="555"/>
    </location>
</feature>
<keyword evidence="3" id="KW-1185">Reference proteome</keyword>
<evidence type="ECO:0000313" key="2">
    <source>
        <dbReference type="EMBL" id="KDO25330.1"/>
    </source>
</evidence>
<feature type="compositionally biased region" description="Polar residues" evidence="1">
    <location>
        <begin position="141"/>
        <end position="154"/>
    </location>
</feature>
<dbReference type="RefSeq" id="XP_012203983.1">
    <property type="nucleotide sequence ID" value="XM_012348593.1"/>
</dbReference>
<dbReference type="Proteomes" id="UP000030745">
    <property type="component" value="Unassembled WGS sequence"/>
</dbReference>
<dbReference type="OMA" id="DELMIFR"/>
<dbReference type="EMBL" id="KK583233">
    <property type="protein sequence ID" value="KDO25330.1"/>
    <property type="molecule type" value="Genomic_DNA"/>
</dbReference>
<accession>A0A067C840</accession>
<dbReference type="KEGG" id="spar:SPRG_09156"/>
<dbReference type="OrthoDB" id="79844at2759"/>
<dbReference type="GeneID" id="24131348"/>
<dbReference type="AlphaFoldDB" id="A0A067C840"/>
<feature type="region of interest" description="Disordered" evidence="1">
    <location>
        <begin position="135"/>
        <end position="154"/>
    </location>
</feature>
<evidence type="ECO:0000256" key="1">
    <source>
        <dbReference type="SAM" id="MobiDB-lite"/>
    </source>
</evidence>
<reference evidence="2 3" key="1">
    <citation type="journal article" date="2013" name="PLoS Genet.">
        <title>Distinctive expansion of potential virulence genes in the genome of the oomycete fish pathogen Saprolegnia parasitica.</title>
        <authorList>
            <person name="Jiang R.H."/>
            <person name="de Bruijn I."/>
            <person name="Haas B.J."/>
            <person name="Belmonte R."/>
            <person name="Lobach L."/>
            <person name="Christie J."/>
            <person name="van den Ackerveken G."/>
            <person name="Bottin A."/>
            <person name="Bulone V."/>
            <person name="Diaz-Moreno S.M."/>
            <person name="Dumas B."/>
            <person name="Fan L."/>
            <person name="Gaulin E."/>
            <person name="Govers F."/>
            <person name="Grenville-Briggs L.J."/>
            <person name="Horner N.R."/>
            <person name="Levin J.Z."/>
            <person name="Mammella M."/>
            <person name="Meijer H.J."/>
            <person name="Morris P."/>
            <person name="Nusbaum C."/>
            <person name="Oome S."/>
            <person name="Phillips A.J."/>
            <person name="van Rooyen D."/>
            <person name="Rzeszutek E."/>
            <person name="Saraiva M."/>
            <person name="Secombes C.J."/>
            <person name="Seidl M.F."/>
            <person name="Snel B."/>
            <person name="Stassen J.H."/>
            <person name="Sykes S."/>
            <person name="Tripathy S."/>
            <person name="van den Berg H."/>
            <person name="Vega-Arreguin J.C."/>
            <person name="Wawra S."/>
            <person name="Young S.K."/>
            <person name="Zeng Q."/>
            <person name="Dieguez-Uribeondo J."/>
            <person name="Russ C."/>
            <person name="Tyler B.M."/>
            <person name="van West P."/>
        </authorList>
    </citation>
    <scope>NUCLEOTIDE SEQUENCE [LARGE SCALE GENOMIC DNA]</scope>
    <source>
        <strain evidence="2 3">CBS 223.65</strain>
    </source>
</reference>
<feature type="compositionally biased region" description="Low complexity" evidence="1">
    <location>
        <begin position="486"/>
        <end position="521"/>
    </location>
</feature>
<dbReference type="VEuPathDB" id="FungiDB:SPRG_09156"/>